<keyword evidence="1" id="KW-1133">Transmembrane helix</keyword>
<comment type="caution">
    <text evidence="2">The sequence shown here is derived from an EMBL/GenBank/DDBJ whole genome shotgun (WGS) entry which is preliminary data.</text>
</comment>
<organism evidence="2 3">
    <name type="scientific">Lentzea rhizosphaerae</name>
    <dbReference type="NCBI Taxonomy" id="2041025"/>
    <lineage>
        <taxon>Bacteria</taxon>
        <taxon>Bacillati</taxon>
        <taxon>Actinomycetota</taxon>
        <taxon>Actinomycetes</taxon>
        <taxon>Pseudonocardiales</taxon>
        <taxon>Pseudonocardiaceae</taxon>
        <taxon>Lentzea</taxon>
    </lineage>
</organism>
<accession>A0ABV8C9K9</accession>
<feature type="transmembrane region" description="Helical" evidence="1">
    <location>
        <begin position="21"/>
        <end position="41"/>
    </location>
</feature>
<keyword evidence="3" id="KW-1185">Reference proteome</keyword>
<dbReference type="EMBL" id="JBHRZI010000057">
    <property type="protein sequence ID" value="MFC3898666.1"/>
    <property type="molecule type" value="Genomic_DNA"/>
</dbReference>
<evidence type="ECO:0000256" key="1">
    <source>
        <dbReference type="SAM" id="Phobius"/>
    </source>
</evidence>
<dbReference type="Proteomes" id="UP001595690">
    <property type="component" value="Unassembled WGS sequence"/>
</dbReference>
<name>A0ABV8C9K9_9PSEU</name>
<proteinExistence type="predicted"/>
<evidence type="ECO:0000313" key="2">
    <source>
        <dbReference type="EMBL" id="MFC3898666.1"/>
    </source>
</evidence>
<protein>
    <submittedName>
        <fullName evidence="2">Uncharacterized protein</fullName>
    </submittedName>
</protein>
<gene>
    <name evidence="2" type="ORF">ACFOWZ_44980</name>
</gene>
<sequence length="295" mass="32471">MLLREMILFLEEFLRGHGPPAVAKAVVGLMSFAVLLGAVLGSTAVKSGALVAAILLVTVGGIALVTNRGAERRDLEVQKMLVSRYCNHIDRTSSAYEICEWNETLVVRERGDTHAKVTVKLRPLQNDLMFIRLKFGCGWPQPARYRRGVQLTVRSLLVDGSPGTTLHKTVSWPKDGTMTAIIHFHTPPPENSEISFSIDLEWPKRCLPLAEGSPDEFSLMCRQRVTRAVYRIVLPAGADAYTEPIGEPSAGYRLSKGQDVDGRRTVTLELADLPARHCAGVRMQLKQESGALSAR</sequence>
<dbReference type="RefSeq" id="WP_382380365.1">
    <property type="nucleotide sequence ID" value="NZ_JBHRZI010000057.1"/>
</dbReference>
<keyword evidence="1" id="KW-0812">Transmembrane</keyword>
<feature type="transmembrane region" description="Helical" evidence="1">
    <location>
        <begin position="47"/>
        <end position="65"/>
    </location>
</feature>
<keyword evidence="1" id="KW-0472">Membrane</keyword>
<evidence type="ECO:0000313" key="3">
    <source>
        <dbReference type="Proteomes" id="UP001595690"/>
    </source>
</evidence>
<reference evidence="3" key="1">
    <citation type="journal article" date="2019" name="Int. J. Syst. Evol. Microbiol.">
        <title>The Global Catalogue of Microorganisms (GCM) 10K type strain sequencing project: providing services to taxonomists for standard genome sequencing and annotation.</title>
        <authorList>
            <consortium name="The Broad Institute Genomics Platform"/>
            <consortium name="The Broad Institute Genome Sequencing Center for Infectious Disease"/>
            <person name="Wu L."/>
            <person name="Ma J."/>
        </authorList>
    </citation>
    <scope>NUCLEOTIDE SEQUENCE [LARGE SCALE GENOMIC DNA]</scope>
    <source>
        <strain evidence="3">CGMCC 4.7405</strain>
    </source>
</reference>